<evidence type="ECO:0000256" key="1">
    <source>
        <dbReference type="SAM" id="MobiDB-lite"/>
    </source>
</evidence>
<comment type="caution">
    <text evidence="2">The sequence shown here is derived from an EMBL/GenBank/DDBJ whole genome shotgun (WGS) entry which is preliminary data.</text>
</comment>
<dbReference type="PATRIC" id="fig|74031.6.peg.1549"/>
<name>A0A0L6CW55_9RHOB</name>
<accession>A0A0L6CW55</accession>
<dbReference type="Proteomes" id="UP000037046">
    <property type="component" value="Unassembled WGS sequence"/>
</dbReference>
<evidence type="ECO:0008006" key="4">
    <source>
        <dbReference type="Google" id="ProtNLM"/>
    </source>
</evidence>
<organism evidence="2 3">
    <name type="scientific">Roseovarius tolerans</name>
    <dbReference type="NCBI Taxonomy" id="74031"/>
    <lineage>
        <taxon>Bacteria</taxon>
        <taxon>Pseudomonadati</taxon>
        <taxon>Pseudomonadota</taxon>
        <taxon>Alphaproteobacteria</taxon>
        <taxon>Rhodobacterales</taxon>
        <taxon>Roseobacteraceae</taxon>
        <taxon>Roseovarius</taxon>
    </lineage>
</organism>
<sequence length="108" mass="12069">MSQFEYKVLPAPTRGRKAAGVKTPEARFALGLEDTLNEMARDGWTYLRSDILPSEERQGLTSTHTVYRSVLVFQREVSVRRAPEPPVSQEAVTAEPLAQSLSPLPDRD</sequence>
<protein>
    <recommendedName>
        <fullName evidence="4">DUF4177 domain-containing protein</fullName>
    </recommendedName>
</protein>
<dbReference type="RefSeq" id="WP_050662426.1">
    <property type="nucleotide sequence ID" value="NZ_CP118494.1"/>
</dbReference>
<evidence type="ECO:0000313" key="3">
    <source>
        <dbReference type="Proteomes" id="UP000037046"/>
    </source>
</evidence>
<dbReference type="EMBL" id="LGVV01000015">
    <property type="protein sequence ID" value="KNX41915.1"/>
    <property type="molecule type" value="Genomic_DNA"/>
</dbReference>
<evidence type="ECO:0000313" key="2">
    <source>
        <dbReference type="EMBL" id="KNX41915.1"/>
    </source>
</evidence>
<dbReference type="AlphaFoldDB" id="A0A0L6CW55"/>
<gene>
    <name evidence="2" type="ORF">ROTO_15170</name>
</gene>
<reference evidence="3" key="1">
    <citation type="submission" date="2015-07" db="EMBL/GenBank/DDBJ databases">
        <title>Draft Genome Sequence of Roseovarius tolerans EL-164, a producer of N-Acylated Alanine Methyl Esters (NAMEs).</title>
        <authorList>
            <person name="Voget S."/>
            <person name="Bruns H."/>
            <person name="Wagner-Doebler I."/>
            <person name="Schulz S."/>
            <person name="Daniel R."/>
        </authorList>
    </citation>
    <scope>NUCLEOTIDE SEQUENCE [LARGE SCALE GENOMIC DNA]</scope>
    <source>
        <strain evidence="3">EL-164</strain>
    </source>
</reference>
<keyword evidence="3" id="KW-1185">Reference proteome</keyword>
<dbReference type="STRING" id="74031.SAMN04488077_101285"/>
<feature type="region of interest" description="Disordered" evidence="1">
    <location>
        <begin position="79"/>
        <end position="108"/>
    </location>
</feature>
<proteinExistence type="predicted"/>